<dbReference type="CDD" id="cd01133">
    <property type="entry name" value="F1-ATPase_beta_CD"/>
    <property type="match status" value="1"/>
</dbReference>
<dbReference type="InterPro" id="IPR055190">
    <property type="entry name" value="ATP-synt_VA_C"/>
</dbReference>
<dbReference type="RefSeq" id="WP_017102580.1">
    <property type="nucleotide sequence ID" value="NZ_AJZO02000004.1"/>
</dbReference>
<dbReference type="Pfam" id="PF00006">
    <property type="entry name" value="ATP-synt_ab"/>
    <property type="match status" value="1"/>
</dbReference>
<dbReference type="InterPro" id="IPR004100">
    <property type="entry name" value="ATPase_F1/V1/A1_a/bsu_N"/>
</dbReference>
<dbReference type="EMBL" id="AJZO02000004">
    <property type="protein sequence ID" value="OEF59265.1"/>
    <property type="molecule type" value="Genomic_DNA"/>
</dbReference>
<evidence type="ECO:0000256" key="1">
    <source>
        <dbReference type="ARBA" id="ARBA00004370"/>
    </source>
</evidence>
<keyword evidence="4 13" id="KW-0547">Nucleotide-binding</keyword>
<dbReference type="SMART" id="SM00382">
    <property type="entry name" value="AAA"/>
    <property type="match status" value="1"/>
</dbReference>
<protein>
    <recommendedName>
        <fullName evidence="13">ATP synthase subunit beta</fullName>
        <ecNumber evidence="13">7.1.2.2</ecNumber>
    </recommendedName>
    <alternativeName>
        <fullName evidence="13">ATP synthase F1 sector subunit beta</fullName>
    </alternativeName>
    <alternativeName>
        <fullName evidence="13">F-ATPase subunit beta</fullName>
    </alternativeName>
</protein>
<keyword evidence="2 13" id="KW-0813">Transport</keyword>
<dbReference type="HAMAP" id="MF_01347">
    <property type="entry name" value="ATP_synth_beta_bact"/>
    <property type="match status" value="1"/>
</dbReference>
<dbReference type="Pfam" id="PF22919">
    <property type="entry name" value="ATP-synt_VA_C"/>
    <property type="match status" value="1"/>
</dbReference>
<evidence type="ECO:0000256" key="10">
    <source>
        <dbReference type="ARBA" id="ARBA00023196"/>
    </source>
</evidence>
<evidence type="ECO:0000256" key="7">
    <source>
        <dbReference type="ARBA" id="ARBA00022967"/>
    </source>
</evidence>
<dbReference type="SUPFAM" id="SSF47917">
    <property type="entry name" value="C-terminal domain of alpha and beta subunits of F1 ATP synthase"/>
    <property type="match status" value="1"/>
</dbReference>
<dbReference type="InterPro" id="IPR000194">
    <property type="entry name" value="ATPase_F1/V1/A1_a/bsu_nucl-bd"/>
</dbReference>
<comment type="similarity">
    <text evidence="12">Belongs to the ATPase alpha/beta chains family. T3SS ATPase subfamily.</text>
</comment>
<dbReference type="EC" id="7.1.2.2" evidence="13"/>
<accession>A0ABX3BCS2</accession>
<dbReference type="Gene3D" id="3.40.50.300">
    <property type="entry name" value="P-loop containing nucleotide triphosphate hydrolases"/>
    <property type="match status" value="1"/>
</dbReference>
<dbReference type="InterPro" id="IPR050053">
    <property type="entry name" value="ATPase_alpha/beta_chains"/>
</dbReference>
<evidence type="ECO:0000256" key="13">
    <source>
        <dbReference type="HAMAP-Rule" id="MF_01347"/>
    </source>
</evidence>
<dbReference type="SUPFAM" id="SSF50615">
    <property type="entry name" value="N-terminal domain of alpha and beta subunits of F1 ATP synthase"/>
    <property type="match status" value="1"/>
</dbReference>
<proteinExistence type="inferred from homology"/>
<evidence type="ECO:0000256" key="9">
    <source>
        <dbReference type="ARBA" id="ARBA00023136"/>
    </source>
</evidence>
<keyword evidence="9 13" id="KW-0472">Membrane</keyword>
<comment type="catalytic activity">
    <reaction evidence="13">
        <text>ATP + H2O + 4 H(+)(in) = ADP + phosphate + 5 H(+)(out)</text>
        <dbReference type="Rhea" id="RHEA:57720"/>
        <dbReference type="ChEBI" id="CHEBI:15377"/>
        <dbReference type="ChEBI" id="CHEBI:15378"/>
        <dbReference type="ChEBI" id="CHEBI:30616"/>
        <dbReference type="ChEBI" id="CHEBI:43474"/>
        <dbReference type="ChEBI" id="CHEBI:456216"/>
        <dbReference type="EC" id="7.1.2.2"/>
    </reaction>
</comment>
<sequence>MSVGKIVKVIGAVVDVEFSGGNSPRVYDALKVTSDEASSLVLEVQQQLGGSIVRCIAMGTSDGLRRGLTVENTGSPITVPVGEETLGRIMNVLGQPIDECGEIGQKESYEIHREAPSYEEQANSTELLETGVKVIDLICPFAKGGKIGLFGGAGVGKTVNMMELINNIAKAHSGLSVFTGVGERTREGNDFYYEMKEAGVLDKVAMVYGQMNEPPGNRLRVALTGLTMAERFRDEGRDVLLFIDNIYRYTLAGTEVSALLGRMPSAVGYQPTLAEEMGVLQERITSTRQGSITSIQAVYVPADDLTDPSPATTFAHLDATVVLSRNIAALGLYPAIDPLDSTSRQLDPLVVGQEHYDIAQKVQTTLQRYKELKDIIAILGMDELSTEDKQTVSRARKIERFLTQPYHVAEVFTGQKGVFVPLSETLRGFKGLLGGEYDDIPEQAFLYCGSIDEVLNKAKSL</sequence>
<evidence type="ECO:0000256" key="8">
    <source>
        <dbReference type="ARBA" id="ARBA00023065"/>
    </source>
</evidence>
<dbReference type="InterPro" id="IPR003593">
    <property type="entry name" value="AAA+_ATPase"/>
</dbReference>
<evidence type="ECO:0000256" key="2">
    <source>
        <dbReference type="ARBA" id="ARBA00022448"/>
    </source>
</evidence>
<comment type="subcellular location">
    <subcellularLocation>
        <location evidence="13">Cell membrane</location>
        <topology evidence="13">Peripheral membrane protein</topology>
    </subcellularLocation>
    <subcellularLocation>
        <location evidence="1">Membrane</location>
    </subcellularLocation>
</comment>
<dbReference type="InterPro" id="IPR027417">
    <property type="entry name" value="P-loop_NTPase"/>
</dbReference>
<evidence type="ECO:0000259" key="14">
    <source>
        <dbReference type="SMART" id="SM00382"/>
    </source>
</evidence>
<dbReference type="InterPro" id="IPR036121">
    <property type="entry name" value="ATPase_F1/V1/A1_a/bsu_N_sf"/>
</dbReference>
<dbReference type="PANTHER" id="PTHR15184">
    <property type="entry name" value="ATP SYNTHASE"/>
    <property type="match status" value="1"/>
</dbReference>
<comment type="caution">
    <text evidence="15">The sequence shown here is derived from an EMBL/GenBank/DDBJ whole genome shotgun (WGS) entry which is preliminary data.</text>
</comment>
<comment type="function">
    <text evidence="13">Produces ATP from ADP in the presence of a proton gradient across the membrane. The catalytic sites are hosted primarily by the beta subunits.</text>
</comment>
<organism evidence="15 16">
    <name type="scientific">Vibrio tasmaniensis 1F-267</name>
    <dbReference type="NCBI Taxonomy" id="1191324"/>
    <lineage>
        <taxon>Bacteria</taxon>
        <taxon>Pseudomonadati</taxon>
        <taxon>Pseudomonadota</taxon>
        <taxon>Gammaproteobacteria</taxon>
        <taxon>Vibrionales</taxon>
        <taxon>Vibrionaceae</taxon>
        <taxon>Vibrio</taxon>
    </lineage>
</organism>
<evidence type="ECO:0000256" key="3">
    <source>
        <dbReference type="ARBA" id="ARBA00022475"/>
    </source>
</evidence>
<evidence type="ECO:0000256" key="6">
    <source>
        <dbReference type="ARBA" id="ARBA00022840"/>
    </source>
</evidence>
<dbReference type="SUPFAM" id="SSF52540">
    <property type="entry name" value="P-loop containing nucleoside triphosphate hydrolases"/>
    <property type="match status" value="1"/>
</dbReference>
<evidence type="ECO:0000256" key="4">
    <source>
        <dbReference type="ARBA" id="ARBA00022741"/>
    </source>
</evidence>
<dbReference type="Pfam" id="PF02874">
    <property type="entry name" value="ATP-synt_ab_N"/>
    <property type="match status" value="1"/>
</dbReference>
<evidence type="ECO:0000256" key="11">
    <source>
        <dbReference type="ARBA" id="ARBA00023310"/>
    </source>
</evidence>
<keyword evidence="5 13" id="KW-0375">Hydrogen ion transport</keyword>
<keyword evidence="11 13" id="KW-0066">ATP synthesis</keyword>
<dbReference type="CDD" id="cd18115">
    <property type="entry name" value="ATP-synt_F1_beta_N"/>
    <property type="match status" value="1"/>
</dbReference>
<feature type="domain" description="AAA+ ATPase" evidence="14">
    <location>
        <begin position="143"/>
        <end position="328"/>
    </location>
</feature>
<evidence type="ECO:0000313" key="16">
    <source>
        <dbReference type="Proteomes" id="UP000094638"/>
    </source>
</evidence>
<keyword evidence="7 13" id="KW-1278">Translocase</keyword>
<keyword evidence="10 13" id="KW-0139">CF(1)</keyword>
<dbReference type="CDD" id="cd18110">
    <property type="entry name" value="ATP-synt_F1_beta_C"/>
    <property type="match status" value="1"/>
</dbReference>
<dbReference type="PROSITE" id="PS00152">
    <property type="entry name" value="ATPASE_ALPHA_BETA"/>
    <property type="match status" value="1"/>
</dbReference>
<evidence type="ECO:0000256" key="5">
    <source>
        <dbReference type="ARBA" id="ARBA00022781"/>
    </source>
</evidence>
<dbReference type="InterPro" id="IPR024034">
    <property type="entry name" value="ATPase_F1/V1_b/a_C"/>
</dbReference>
<keyword evidence="16" id="KW-1185">Reference proteome</keyword>
<keyword evidence="8 13" id="KW-0406">Ion transport</keyword>
<evidence type="ECO:0000313" key="15">
    <source>
        <dbReference type="EMBL" id="OEF59265.1"/>
    </source>
</evidence>
<keyword evidence="3 13" id="KW-1003">Cell membrane</keyword>
<gene>
    <name evidence="13" type="primary">atpD</name>
    <name evidence="15" type="ORF">A163_13130</name>
</gene>
<evidence type="ECO:0000256" key="12">
    <source>
        <dbReference type="ARBA" id="ARBA00024342"/>
    </source>
</evidence>
<name>A0ABX3BCS2_9VIBR</name>
<dbReference type="InterPro" id="IPR020003">
    <property type="entry name" value="ATPase_a/bsu_AS"/>
</dbReference>
<dbReference type="PANTHER" id="PTHR15184:SF71">
    <property type="entry name" value="ATP SYNTHASE SUBUNIT BETA, MITOCHONDRIAL"/>
    <property type="match status" value="1"/>
</dbReference>
<dbReference type="Gene3D" id="1.10.1140.10">
    <property type="entry name" value="Bovine Mitochondrial F1-atpase, Atp Synthase Beta Chain, Chain D, domain 3"/>
    <property type="match status" value="1"/>
</dbReference>
<keyword evidence="6 13" id="KW-0067">ATP-binding</keyword>
<reference evidence="15 16" key="1">
    <citation type="journal article" date="2012" name="Science">
        <title>Ecological populations of bacteria act as socially cohesive units of antibiotic production and resistance.</title>
        <authorList>
            <person name="Cordero O.X."/>
            <person name="Wildschutte H."/>
            <person name="Kirkup B."/>
            <person name="Proehl S."/>
            <person name="Ngo L."/>
            <person name="Hussain F."/>
            <person name="Le Roux F."/>
            <person name="Mincer T."/>
            <person name="Polz M.F."/>
        </authorList>
    </citation>
    <scope>NUCLEOTIDE SEQUENCE [LARGE SCALE GENOMIC DNA]</scope>
    <source>
        <strain evidence="15 16">1F-267</strain>
    </source>
</reference>
<dbReference type="NCBIfam" id="TIGR01039">
    <property type="entry name" value="atpD"/>
    <property type="match status" value="1"/>
</dbReference>
<dbReference type="Proteomes" id="UP000094638">
    <property type="component" value="Unassembled WGS sequence"/>
</dbReference>
<feature type="binding site" evidence="13">
    <location>
        <begin position="151"/>
        <end position="158"/>
    </location>
    <ligand>
        <name>ATP</name>
        <dbReference type="ChEBI" id="CHEBI:30616"/>
    </ligand>
</feature>
<dbReference type="Gene3D" id="2.40.10.170">
    <property type="match status" value="1"/>
</dbReference>
<dbReference type="InterPro" id="IPR005722">
    <property type="entry name" value="ATP_synth_F1_bsu"/>
</dbReference>